<dbReference type="InterPro" id="IPR011042">
    <property type="entry name" value="6-blade_b-propeller_TolB-like"/>
</dbReference>
<proteinExistence type="predicted"/>
<feature type="non-terminal residue" evidence="1">
    <location>
        <position position="279"/>
    </location>
</feature>
<evidence type="ECO:0000313" key="1">
    <source>
        <dbReference type="EMBL" id="GFH16745.1"/>
    </source>
</evidence>
<evidence type="ECO:0000313" key="2">
    <source>
        <dbReference type="Proteomes" id="UP000485058"/>
    </source>
</evidence>
<name>A0A699Z5B1_HAELA</name>
<sequence length="279" mass="29141">LALDPVASLLYVLDSQPSPTSLNGSIGVFRLAAGPGSLASLGNITTPPQPHSLTLSSNRRLLYVTTSSQDKLVQVDLAARTCTPLPLVNNTLVEPQGVVLHPNGLLYIADAGAYVLWSYNFSTAELQAVAGEVNMSQSDISHFVHPFGLAIDSDRSLLVTDQAGCTLKRVSVPGYNGDTSYSVSYVVGEVAVASAANACGSSPSRMHLISGVVCGDVQQARGELLASQLLHPGALQVDALGTIFVREGDDQEGGKVVQIDRSLDQVLSLPFNVSGWAAG</sequence>
<organism evidence="1 2">
    <name type="scientific">Haematococcus lacustris</name>
    <name type="common">Green alga</name>
    <name type="synonym">Haematococcus pluvialis</name>
    <dbReference type="NCBI Taxonomy" id="44745"/>
    <lineage>
        <taxon>Eukaryota</taxon>
        <taxon>Viridiplantae</taxon>
        <taxon>Chlorophyta</taxon>
        <taxon>core chlorophytes</taxon>
        <taxon>Chlorophyceae</taxon>
        <taxon>CS clade</taxon>
        <taxon>Chlamydomonadales</taxon>
        <taxon>Haematococcaceae</taxon>
        <taxon>Haematococcus</taxon>
    </lineage>
</organism>
<protein>
    <submittedName>
        <fullName evidence="1">Uncharacterized protein</fullName>
    </submittedName>
</protein>
<feature type="non-terminal residue" evidence="1">
    <location>
        <position position="1"/>
    </location>
</feature>
<keyword evidence="2" id="KW-1185">Reference proteome</keyword>
<dbReference type="SUPFAM" id="SSF63829">
    <property type="entry name" value="Calcium-dependent phosphotriesterase"/>
    <property type="match status" value="1"/>
</dbReference>
<dbReference type="EMBL" id="BLLF01001045">
    <property type="protein sequence ID" value="GFH16745.1"/>
    <property type="molecule type" value="Genomic_DNA"/>
</dbReference>
<dbReference type="Proteomes" id="UP000485058">
    <property type="component" value="Unassembled WGS sequence"/>
</dbReference>
<gene>
    <name evidence="1" type="ORF">HaLaN_13229</name>
</gene>
<reference evidence="1 2" key="1">
    <citation type="submission" date="2020-02" db="EMBL/GenBank/DDBJ databases">
        <title>Draft genome sequence of Haematococcus lacustris strain NIES-144.</title>
        <authorList>
            <person name="Morimoto D."/>
            <person name="Nakagawa S."/>
            <person name="Yoshida T."/>
            <person name="Sawayama S."/>
        </authorList>
    </citation>
    <scope>NUCLEOTIDE SEQUENCE [LARGE SCALE GENOMIC DNA]</scope>
    <source>
        <strain evidence="1 2">NIES-144</strain>
    </source>
</reference>
<dbReference type="AlphaFoldDB" id="A0A699Z5B1"/>
<dbReference type="Gene3D" id="2.120.10.30">
    <property type="entry name" value="TolB, C-terminal domain"/>
    <property type="match status" value="1"/>
</dbReference>
<comment type="caution">
    <text evidence="1">The sequence shown here is derived from an EMBL/GenBank/DDBJ whole genome shotgun (WGS) entry which is preliminary data.</text>
</comment>
<accession>A0A699Z5B1</accession>